<keyword evidence="1" id="KW-0472">Membrane</keyword>
<keyword evidence="4" id="KW-1185">Reference proteome</keyword>
<evidence type="ECO:0000313" key="4">
    <source>
        <dbReference type="Proteomes" id="UP000006640"/>
    </source>
</evidence>
<dbReference type="EMBL" id="CP001874">
    <property type="protein sequence ID" value="ADG90221.1"/>
    <property type="molecule type" value="Genomic_DNA"/>
</dbReference>
<dbReference type="eggNOG" id="ENOG502ZBK4">
    <property type="taxonomic scope" value="Bacteria"/>
</dbReference>
<evidence type="ECO:0000256" key="1">
    <source>
        <dbReference type="SAM" id="Phobius"/>
    </source>
</evidence>
<sequence length="326" mass="34825">MIRALTALLIALLLAPVMAGPAEAADGRGRFGIRLMDAPVSRRNDPRAHYQIVDHLRPGATIRRRIQVSNDSAAPLRIAMGVSPAEIRENRFTVTDGAAANELPGWISFDPGSFEVPPYGRTVVRATIRVPDSAPEGERYGVIWAETGAPASGAHNVGVVARVGIRVYLDIGPGGEPPSDFRIERLIPARTDDGRPQVLALVRNTGERALEMSGSLTLSNGPGGLRAGPFTAAPGTALAPGDQAQVRVVLDRRLPAGPWEVRLELASGRIRRTATATLTFPDDPGSMGRAVSFERGMPWLILGALGLLILGTAIFMFAMRQKRTAR</sequence>
<dbReference type="KEGG" id="tbi:Tbis_3533"/>
<gene>
    <name evidence="3" type="ordered locus">Tbis_3533</name>
</gene>
<evidence type="ECO:0000256" key="2">
    <source>
        <dbReference type="SAM" id="SignalP"/>
    </source>
</evidence>
<dbReference type="HOGENOM" id="CLU_055415_0_0_11"/>
<reference evidence="3 4" key="1">
    <citation type="submission" date="2010-01" db="EMBL/GenBank/DDBJ databases">
        <title>The complete genome of Thermobispora bispora DSM 43833.</title>
        <authorList>
            <consortium name="US DOE Joint Genome Institute (JGI-PGF)"/>
            <person name="Lucas S."/>
            <person name="Copeland A."/>
            <person name="Lapidus A."/>
            <person name="Glavina del Rio T."/>
            <person name="Dalin E."/>
            <person name="Tice H."/>
            <person name="Bruce D."/>
            <person name="Goodwin L."/>
            <person name="Pitluck S."/>
            <person name="Kyrpides N."/>
            <person name="Mavromatis K."/>
            <person name="Ivanova N."/>
            <person name="Mikhailova N."/>
            <person name="Chertkov O."/>
            <person name="Brettin T."/>
            <person name="Detter J.C."/>
            <person name="Han C."/>
            <person name="Larimer F."/>
            <person name="Land M."/>
            <person name="Hauser L."/>
            <person name="Markowitz V."/>
            <person name="Cheng J.-F."/>
            <person name="Hugenholtz P."/>
            <person name="Woyke T."/>
            <person name="Wu D."/>
            <person name="Jando M."/>
            <person name="Schneider S."/>
            <person name="Klenk H.-P."/>
            <person name="Eisen J.A."/>
        </authorList>
    </citation>
    <scope>NUCLEOTIDE SEQUENCE [LARGE SCALE GENOMIC DNA]</scope>
    <source>
        <strain evidence="4">ATCC 19993 / DSM 43833 / CBS 139.67 / JCM 10125 / KCTC 9307 / NBRC 14880 / R51</strain>
    </source>
</reference>
<feature type="transmembrane region" description="Helical" evidence="1">
    <location>
        <begin position="296"/>
        <end position="318"/>
    </location>
</feature>
<feature type="signal peptide" evidence="2">
    <location>
        <begin position="1"/>
        <end position="19"/>
    </location>
</feature>
<evidence type="ECO:0000313" key="3">
    <source>
        <dbReference type="EMBL" id="ADG90221.1"/>
    </source>
</evidence>
<proteinExistence type="predicted"/>
<keyword evidence="1" id="KW-1133">Transmembrane helix</keyword>
<dbReference type="AlphaFoldDB" id="D6YAG8"/>
<feature type="chain" id="PRO_5039185073" description="Peptidase" evidence="2">
    <location>
        <begin position="20"/>
        <end position="326"/>
    </location>
</feature>
<dbReference type="RefSeq" id="WP_013133754.1">
    <property type="nucleotide sequence ID" value="NC_014165.1"/>
</dbReference>
<name>D6YAG8_THEBD</name>
<dbReference type="Proteomes" id="UP000006640">
    <property type="component" value="Chromosome"/>
</dbReference>
<keyword evidence="2" id="KW-0732">Signal</keyword>
<keyword evidence="1" id="KW-0812">Transmembrane</keyword>
<evidence type="ECO:0008006" key="5">
    <source>
        <dbReference type="Google" id="ProtNLM"/>
    </source>
</evidence>
<organism evidence="3 4">
    <name type="scientific">Thermobispora bispora (strain ATCC 19993 / DSM 43833 / CBS 139.67 / JCM 10125 / KCTC 9307 / NBRC 14880 / R51)</name>
    <dbReference type="NCBI Taxonomy" id="469371"/>
    <lineage>
        <taxon>Bacteria</taxon>
        <taxon>Bacillati</taxon>
        <taxon>Actinomycetota</taxon>
        <taxon>Actinomycetes</taxon>
        <taxon>Streptosporangiales</taxon>
        <taxon>Streptosporangiaceae</taxon>
        <taxon>Thermobispora</taxon>
    </lineage>
</organism>
<accession>D6YAG8</accession>
<protein>
    <recommendedName>
        <fullName evidence="5">Peptidase</fullName>
    </recommendedName>
</protein>